<dbReference type="AlphaFoldDB" id="A0A4Z0JC52"/>
<comment type="caution">
    <text evidence="1">The sequence shown here is derived from an EMBL/GenBank/DDBJ whole genome shotgun (WGS) entry which is preliminary data.</text>
</comment>
<protein>
    <submittedName>
        <fullName evidence="1">Uncharacterized protein</fullName>
    </submittedName>
</protein>
<evidence type="ECO:0000313" key="1">
    <source>
        <dbReference type="EMBL" id="TGD19926.1"/>
    </source>
</evidence>
<accession>A0A4Z0JC52</accession>
<reference evidence="1 2" key="1">
    <citation type="submission" date="2018-10" db="EMBL/GenBank/DDBJ databases">
        <title>Lactobacillus sp. R7 and Lactobacillus sp. R19 isolated from fermented mustard green product of Taiwan.</title>
        <authorList>
            <person name="Lin S.-T."/>
        </authorList>
    </citation>
    <scope>NUCLEOTIDE SEQUENCE [LARGE SCALE GENOMIC DNA]</scope>
    <source>
        <strain evidence="1 2">BCRC 81129</strain>
    </source>
</reference>
<dbReference type="RefSeq" id="WP_135367072.1">
    <property type="nucleotide sequence ID" value="NZ_RKLX01000002.1"/>
</dbReference>
<dbReference type="Proteomes" id="UP000297348">
    <property type="component" value="Unassembled WGS sequence"/>
</dbReference>
<sequence length="230" mass="27482">MAQNFEISPDPYAFGIWNYRELPLIYSRYQQYCCLTYPRDCQAFTAYATYFTRMHYASEAVPVLDDDRRRDWPPSAANSLFSEWNLPYLQQTGKVTSKTEPQILQYRVWHLTIWDYWLTLQPENDTWEDAENTDFMVGDADALPLPEVANRMSAYLAWLKHQDQPFPNYDNFLYWYCQSSVFMMLTGWQYQLRDHTPATFAKFLSRQQATFLDHVRTYLSVVNTDVKIWK</sequence>
<dbReference type="EMBL" id="RKLX01000002">
    <property type="protein sequence ID" value="TGD19926.1"/>
    <property type="molecule type" value="Genomic_DNA"/>
</dbReference>
<name>A0A4Z0JC52_9LACO</name>
<proteinExistence type="predicted"/>
<dbReference type="OrthoDB" id="2288821at2"/>
<organism evidence="1 2">
    <name type="scientific">Levilactobacillus suantsaiihabitans</name>
    <dbReference type="NCBI Taxonomy" id="2487722"/>
    <lineage>
        <taxon>Bacteria</taxon>
        <taxon>Bacillati</taxon>
        <taxon>Bacillota</taxon>
        <taxon>Bacilli</taxon>
        <taxon>Lactobacillales</taxon>
        <taxon>Lactobacillaceae</taxon>
        <taxon>Levilactobacillus</taxon>
    </lineage>
</organism>
<keyword evidence="2" id="KW-1185">Reference proteome</keyword>
<gene>
    <name evidence="1" type="ORF">EGT51_01680</name>
</gene>
<evidence type="ECO:0000313" key="2">
    <source>
        <dbReference type="Proteomes" id="UP000297348"/>
    </source>
</evidence>